<gene>
    <name evidence="3" type="ORF">C0Q70_06661</name>
</gene>
<dbReference type="InterPro" id="IPR055471">
    <property type="entry name" value="DUF7043"/>
</dbReference>
<feature type="domain" description="DUF7043" evidence="2">
    <location>
        <begin position="222"/>
        <end position="334"/>
    </location>
</feature>
<dbReference type="EMBL" id="PZQS01000004">
    <property type="protein sequence ID" value="PVD31249.1"/>
    <property type="molecule type" value="Genomic_DNA"/>
</dbReference>
<evidence type="ECO:0000313" key="4">
    <source>
        <dbReference type="Proteomes" id="UP000245119"/>
    </source>
</evidence>
<dbReference type="Pfam" id="PF23070">
    <property type="entry name" value="DUF7043"/>
    <property type="match status" value="1"/>
</dbReference>
<organism evidence="3 4">
    <name type="scientific">Pomacea canaliculata</name>
    <name type="common">Golden apple snail</name>
    <dbReference type="NCBI Taxonomy" id="400727"/>
    <lineage>
        <taxon>Eukaryota</taxon>
        <taxon>Metazoa</taxon>
        <taxon>Spiralia</taxon>
        <taxon>Lophotrochozoa</taxon>
        <taxon>Mollusca</taxon>
        <taxon>Gastropoda</taxon>
        <taxon>Caenogastropoda</taxon>
        <taxon>Architaenioglossa</taxon>
        <taxon>Ampullarioidea</taxon>
        <taxon>Ampullariidae</taxon>
        <taxon>Pomacea</taxon>
    </lineage>
</organism>
<proteinExistence type="predicted"/>
<accession>A0A2T7PCW6</accession>
<evidence type="ECO:0000256" key="1">
    <source>
        <dbReference type="SAM" id="MobiDB-lite"/>
    </source>
</evidence>
<sequence>MLLTCKDDTGVAAVHPPDAGTVRRPEHGAGPLAHRAGVANTRAEDHLSFHGWLQCQHVYPNDTAVCPDLLLVMRMESECEEEEGIVFDFREKQCVPSSLPPTIKQQVYCIAYWTQASHSFIILQHATVPKHTWCLRIKDPLSDIHSAYLMLDLVCDTSLTIRDTGNFFRLSLTRRVYASTCEDDMESDVCRSMSNSNLCKMHHSRHCARTCNLCKSENEMGGCAFEEQYRGQWVESGNKEDHRLVVNAYSLDIAVLGTFDCLRLESRAHKEKQILVRFDDKGCYPRYACVEMAKVTTSVMRFRLGNRHQWPLHDHHDKHDKHDKKEQVCSPSNFLSPSAIENIPSEPRPARLLVSESYVHQVSCNLPPRLQHGVAFREEGRKCSGCLMYQPVSAPDKFTVQPFNCTPEDNARERYNRTAISTLEYSCLASMTFDNNTYAVVTKTFTPSPLGQYLCWVFTPDNQIKVLKAGESFRLEDDPLYVQDILEAQFSIVNDVGGKCRSTAPIRPTTRSPLVLSPNPIPTTPANSDPHRGVTYGISSPAPNTQIFSPSPQLWIEP</sequence>
<dbReference type="Proteomes" id="UP000245119">
    <property type="component" value="Linkage Group LG4"/>
</dbReference>
<protein>
    <recommendedName>
        <fullName evidence="2">DUF7043 domain-containing protein</fullName>
    </recommendedName>
</protein>
<feature type="region of interest" description="Disordered" evidence="1">
    <location>
        <begin position="508"/>
        <end position="558"/>
    </location>
</feature>
<feature type="compositionally biased region" description="Polar residues" evidence="1">
    <location>
        <begin position="537"/>
        <end position="552"/>
    </location>
</feature>
<dbReference type="OrthoDB" id="6047467at2759"/>
<evidence type="ECO:0000313" key="3">
    <source>
        <dbReference type="EMBL" id="PVD31249.1"/>
    </source>
</evidence>
<dbReference type="AlphaFoldDB" id="A0A2T7PCW6"/>
<reference evidence="3 4" key="1">
    <citation type="submission" date="2018-04" db="EMBL/GenBank/DDBJ databases">
        <title>The genome of golden apple snail Pomacea canaliculata provides insight into stress tolerance and invasive adaptation.</title>
        <authorList>
            <person name="Liu C."/>
            <person name="Liu B."/>
            <person name="Ren Y."/>
            <person name="Zhang Y."/>
            <person name="Wang H."/>
            <person name="Li S."/>
            <person name="Jiang F."/>
            <person name="Yin L."/>
            <person name="Zhang G."/>
            <person name="Qian W."/>
            <person name="Fan W."/>
        </authorList>
    </citation>
    <scope>NUCLEOTIDE SEQUENCE [LARGE SCALE GENOMIC DNA]</scope>
    <source>
        <strain evidence="3">SZHN2017</strain>
        <tissue evidence="3">Muscle</tissue>
    </source>
</reference>
<comment type="caution">
    <text evidence="3">The sequence shown here is derived from an EMBL/GenBank/DDBJ whole genome shotgun (WGS) entry which is preliminary data.</text>
</comment>
<keyword evidence="4" id="KW-1185">Reference proteome</keyword>
<evidence type="ECO:0000259" key="2">
    <source>
        <dbReference type="Pfam" id="PF23070"/>
    </source>
</evidence>
<name>A0A2T7PCW6_POMCA</name>